<keyword evidence="7" id="KW-1185">Reference proteome</keyword>
<reference evidence="6 7" key="1">
    <citation type="journal article" date="2018" name="Front. Microbiol.">
        <title>Prospects for Fungal Bioremediation of Acidic Radioactive Waste Sites: Characterization and Genome Sequence of Rhodotorula taiwanensis MD1149.</title>
        <authorList>
            <person name="Tkavc R."/>
            <person name="Matrosova V.Y."/>
            <person name="Grichenko O.E."/>
            <person name="Gostincar C."/>
            <person name="Volpe R.P."/>
            <person name="Klimenkova P."/>
            <person name="Gaidamakova E.K."/>
            <person name="Zhou C.E."/>
            <person name="Stewart B.J."/>
            <person name="Lyman M.G."/>
            <person name="Malfatti S.A."/>
            <person name="Rubinfeld B."/>
            <person name="Courtot M."/>
            <person name="Singh J."/>
            <person name="Dalgard C.L."/>
            <person name="Hamilton T."/>
            <person name="Frey K.G."/>
            <person name="Gunde-Cimerman N."/>
            <person name="Dugan L."/>
            <person name="Daly M.J."/>
        </authorList>
    </citation>
    <scope>NUCLEOTIDE SEQUENCE [LARGE SCALE GENOMIC DNA]</scope>
    <source>
        <strain evidence="6 7">MD1149</strain>
    </source>
</reference>
<organism evidence="6 7">
    <name type="scientific">Rhodotorula taiwanensis</name>
    <dbReference type="NCBI Taxonomy" id="741276"/>
    <lineage>
        <taxon>Eukaryota</taxon>
        <taxon>Fungi</taxon>
        <taxon>Dikarya</taxon>
        <taxon>Basidiomycota</taxon>
        <taxon>Pucciniomycotina</taxon>
        <taxon>Microbotryomycetes</taxon>
        <taxon>Sporidiobolales</taxon>
        <taxon>Sporidiobolaceae</taxon>
        <taxon>Rhodotorula</taxon>
    </lineage>
</organism>
<dbReference type="Gene3D" id="1.25.40.10">
    <property type="entry name" value="Tetratricopeptide repeat domain"/>
    <property type="match status" value="1"/>
</dbReference>
<sequence>MLVSRSSSRRSLLPLVRHVKSQLDHTRLYTAQTAADGARASHTAVPPRPGPPLAATVAAHQYGTYFQARTRKIAHALAHGEHIPRNLLLKILAHRNISPDSLALWVDVLARRDPIYALEKLGLLESAGGEMPYPNLEHRTDRPDCPDWLYLALPGLISERSHVPYLASQVLSTRFARLDEQKRALFVSRCLQHFLRVRHYVALRELVEWVAWTPREDPTALAATKSFEAVLAALASERTRAGRHDATPPLILDPLVKLVLSAYSRRHVDQPPTYGMYKSLLSPKLIPREPDSALRLLARMTQDGHTPSKAISIQVAKICARDGRHAAALRLLEQVRGRLDRGDLERTGLPAELERFVGEEPMNRAPEIPLHLRGWSTDQFEREFEAGNVAEADESTLTLDEVEGDSTRDVRVRDSGRITPIGSDSMTPTAELSSATSAIEDSPASVRRASSQDFAETLVLLDRDRVMPYFHRILAFATSSATAIDSQRPSFPAPPQDFDRVAWAQFFHTCSLQSDVGADQLIAALQCVARASSAPSTSTAYVPPPPSLRLYTVVLQALVRREEPRAALHLWRFIEKRGWRPDATLLDAVVRAHLALEHDRPALRLLEAHAAVESSSPAAAVGDAAKRPPTVCLSVTPFNALLAFYSQRNRFDAAYRLYQELGPRFGVGHDSATLSIMLDAARHASTRAGRGWNATTAFEEMSAATPVFGGALAAHRSGAASSTPIDDTWDGEPASKRFEQFLRHDVLELNHQNAKLEAPWEERGVVGWLASRLRRAHDSTAIDRKPGGFFGRKQSAPPPAWHPFASTLSPTPPPHPHLFATDRVFRSLIRLVGTHSSVTSIPNLLSWMHYLHVQPSRFTLCVAMAYVDGEASFRPAQMERLSAWLADWLGEEAIPTQAEIAWMRRGGKQEGRPMTRTRP</sequence>
<protein>
    <submittedName>
        <fullName evidence="6">Uncharacterized protein</fullName>
    </submittedName>
</protein>
<proteinExistence type="inferred from homology"/>
<dbReference type="OrthoDB" id="185373at2759"/>
<dbReference type="PANTHER" id="PTHR47447">
    <property type="entry name" value="OS03G0856100 PROTEIN"/>
    <property type="match status" value="1"/>
</dbReference>
<dbReference type="Proteomes" id="UP000237144">
    <property type="component" value="Unassembled WGS sequence"/>
</dbReference>
<dbReference type="AlphaFoldDB" id="A0A2S5B8H2"/>
<gene>
    <name evidence="6" type="ORF">BMF94_3911</name>
</gene>
<dbReference type="PROSITE" id="PS51375">
    <property type="entry name" value="PPR"/>
    <property type="match status" value="1"/>
</dbReference>
<dbReference type="InterPro" id="IPR002885">
    <property type="entry name" value="PPR_rpt"/>
</dbReference>
<name>A0A2S5B8H2_9BASI</name>
<keyword evidence="2" id="KW-0677">Repeat</keyword>
<evidence type="ECO:0000256" key="3">
    <source>
        <dbReference type="ARBA" id="ARBA00044493"/>
    </source>
</evidence>
<comment type="function">
    <text evidence="3">Regulates mitochondrial small subunit maturation by controlling 15S rRNA 5'-end processing. Localizes to the 5' precursor of the 15S rRNA in a position that is subsequently occupied by mS47 in the mature yeast mtSSU. Uses structure and sequence-specific RNA recognition, binding to a single-stranded region of the precursor and specifically recognizing bases -6 to -1. The exchange of Ccm1 for mS47 is coupled to the irreversible removal of precursor rRNA that is accompanied by conformational changes of the mitoribosomal proteins uS5m and mS26. These conformational changes signal completion of 5'-end rRNA processing through protection of the mature 5'-end of the 15S rRNA and stabilization of mS47. The removal of the 5' precursor together with the dissociation of Ccm1 may be catalyzed by the 5'-3' exoribonuclease Pet127. Involved in the specific removal of group I introns in mitochondrial encoded transcripts.</text>
</comment>
<evidence type="ECO:0000256" key="1">
    <source>
        <dbReference type="ARBA" id="ARBA00006192"/>
    </source>
</evidence>
<comment type="similarity">
    <text evidence="1">Belongs to the CCM1 family.</text>
</comment>
<comment type="subunit">
    <text evidence="4">Binds to mitochondrial small subunit 15S rRNA.</text>
</comment>
<accession>A0A2S5B8H2</accession>
<evidence type="ECO:0000313" key="6">
    <source>
        <dbReference type="EMBL" id="POY73073.1"/>
    </source>
</evidence>
<dbReference type="InterPro" id="IPR011990">
    <property type="entry name" value="TPR-like_helical_dom_sf"/>
</dbReference>
<dbReference type="EMBL" id="PJQD01000042">
    <property type="protein sequence ID" value="POY73073.1"/>
    <property type="molecule type" value="Genomic_DNA"/>
</dbReference>
<evidence type="ECO:0000313" key="7">
    <source>
        <dbReference type="Proteomes" id="UP000237144"/>
    </source>
</evidence>
<comment type="caution">
    <text evidence="6">The sequence shown here is derived from an EMBL/GenBank/DDBJ whole genome shotgun (WGS) entry which is preliminary data.</text>
</comment>
<dbReference type="STRING" id="741276.A0A2S5B8H2"/>
<evidence type="ECO:0000256" key="4">
    <source>
        <dbReference type="ARBA" id="ARBA00044511"/>
    </source>
</evidence>
<evidence type="ECO:0000256" key="2">
    <source>
        <dbReference type="ARBA" id="ARBA00022737"/>
    </source>
</evidence>
<dbReference type="PANTHER" id="PTHR47447:SF17">
    <property type="entry name" value="OS12G0638900 PROTEIN"/>
    <property type="match status" value="1"/>
</dbReference>
<evidence type="ECO:0000256" key="5">
    <source>
        <dbReference type="PROSITE-ProRule" id="PRU00708"/>
    </source>
</evidence>
<feature type="repeat" description="PPR" evidence="5">
    <location>
        <begin position="547"/>
        <end position="581"/>
    </location>
</feature>